<feature type="repeat" description="WD" evidence="3">
    <location>
        <begin position="233"/>
        <end position="266"/>
    </location>
</feature>
<evidence type="ECO:0000313" key="6">
    <source>
        <dbReference type="Proteomes" id="UP000663865"/>
    </source>
</evidence>
<feature type="repeat" description="WD" evidence="3">
    <location>
        <begin position="281"/>
        <end position="315"/>
    </location>
</feature>
<dbReference type="SMART" id="SM00320">
    <property type="entry name" value="WD40"/>
    <property type="match status" value="5"/>
</dbReference>
<keyword evidence="2" id="KW-0677">Repeat</keyword>
<evidence type="ECO:0000256" key="2">
    <source>
        <dbReference type="ARBA" id="ARBA00022737"/>
    </source>
</evidence>
<evidence type="ECO:0008006" key="7">
    <source>
        <dbReference type="Google" id="ProtNLM"/>
    </source>
</evidence>
<feature type="region of interest" description="Disordered" evidence="4">
    <location>
        <begin position="463"/>
        <end position="485"/>
    </location>
</feature>
<dbReference type="InterPro" id="IPR020472">
    <property type="entry name" value="WD40_PAC1"/>
</dbReference>
<keyword evidence="1 3" id="KW-0853">WD repeat</keyword>
<dbReference type="AlphaFoldDB" id="A0A818YCB8"/>
<proteinExistence type="predicted"/>
<evidence type="ECO:0000313" key="5">
    <source>
        <dbReference type="EMBL" id="CAF3752072.1"/>
    </source>
</evidence>
<dbReference type="Gene3D" id="2.130.10.10">
    <property type="entry name" value="YVTN repeat-like/Quinoprotein amine dehydrogenase"/>
    <property type="match status" value="2"/>
</dbReference>
<dbReference type="InterPro" id="IPR036322">
    <property type="entry name" value="WD40_repeat_dom_sf"/>
</dbReference>
<dbReference type="EMBL" id="CAJNYV010005571">
    <property type="protein sequence ID" value="CAF3752072.1"/>
    <property type="molecule type" value="Genomic_DNA"/>
</dbReference>
<dbReference type="Pfam" id="PF00400">
    <property type="entry name" value="WD40"/>
    <property type="match status" value="4"/>
</dbReference>
<dbReference type="PROSITE" id="PS50294">
    <property type="entry name" value="WD_REPEATS_REGION"/>
    <property type="match status" value="2"/>
</dbReference>
<comment type="caution">
    <text evidence="5">The sequence shown here is derived from an EMBL/GenBank/DDBJ whole genome shotgun (WGS) entry which is preliminary data.</text>
</comment>
<feature type="repeat" description="WD" evidence="3">
    <location>
        <begin position="191"/>
        <end position="232"/>
    </location>
</feature>
<evidence type="ECO:0000256" key="1">
    <source>
        <dbReference type="ARBA" id="ARBA00022574"/>
    </source>
</evidence>
<dbReference type="GO" id="GO:0080008">
    <property type="term" value="C:Cul4-RING E3 ubiquitin ligase complex"/>
    <property type="evidence" value="ECO:0007669"/>
    <property type="project" value="TreeGrafter"/>
</dbReference>
<dbReference type="SUPFAM" id="SSF50978">
    <property type="entry name" value="WD40 repeat-like"/>
    <property type="match status" value="1"/>
</dbReference>
<organism evidence="5 6">
    <name type="scientific">Rotaria socialis</name>
    <dbReference type="NCBI Taxonomy" id="392032"/>
    <lineage>
        <taxon>Eukaryota</taxon>
        <taxon>Metazoa</taxon>
        <taxon>Spiralia</taxon>
        <taxon>Gnathifera</taxon>
        <taxon>Rotifera</taxon>
        <taxon>Eurotatoria</taxon>
        <taxon>Bdelloidea</taxon>
        <taxon>Philodinida</taxon>
        <taxon>Philodinidae</taxon>
        <taxon>Rotaria</taxon>
    </lineage>
</organism>
<dbReference type="InterPro" id="IPR051859">
    <property type="entry name" value="DCAF"/>
</dbReference>
<reference evidence="5" key="1">
    <citation type="submission" date="2021-02" db="EMBL/GenBank/DDBJ databases">
        <authorList>
            <person name="Nowell W R."/>
        </authorList>
    </citation>
    <scope>NUCLEOTIDE SEQUENCE</scope>
</reference>
<feature type="compositionally biased region" description="Low complexity" evidence="4">
    <location>
        <begin position="463"/>
        <end position="480"/>
    </location>
</feature>
<dbReference type="PANTHER" id="PTHR19847">
    <property type="entry name" value="DDB1- AND CUL4-ASSOCIATED FACTOR 11"/>
    <property type="match status" value="1"/>
</dbReference>
<dbReference type="PRINTS" id="PR00320">
    <property type="entry name" value="GPROTEINBRPT"/>
</dbReference>
<dbReference type="GO" id="GO:0043161">
    <property type="term" value="P:proteasome-mediated ubiquitin-dependent protein catabolic process"/>
    <property type="evidence" value="ECO:0007669"/>
    <property type="project" value="TreeGrafter"/>
</dbReference>
<protein>
    <recommendedName>
        <fullName evidence="7">DDB1- and CUL4-associated factor 11</fullName>
    </recommendedName>
</protein>
<dbReference type="Proteomes" id="UP000663865">
    <property type="component" value="Unassembled WGS sequence"/>
</dbReference>
<dbReference type="PROSITE" id="PS50082">
    <property type="entry name" value="WD_REPEATS_2"/>
    <property type="match status" value="3"/>
</dbReference>
<dbReference type="InterPro" id="IPR015943">
    <property type="entry name" value="WD40/YVTN_repeat-like_dom_sf"/>
</dbReference>
<dbReference type="InterPro" id="IPR001680">
    <property type="entry name" value="WD40_rpt"/>
</dbReference>
<sequence length="514" mass="58843">MQRKLMNFFTKAISTKTEENIVSSTTEQIEALNDLYGTYANPIKSSYQTNSKKLHQKKNLVSVLKQRETGLVNFHRYPNARYNSMDRLLPNHSEIIASMGRPTFCGQFSEDGQRFFSACQDYCIRLYDTTSRNFHQQAEIVADEVGWSILDTALSPDRNSLAYSTWSDCLYLIKLNEGLSQPKIVPLNLQPHSHSFSIFSLQYSADGSEIIGGSNDTCVYIYDLEKQRRTLRVQAHEDDVNAVRFLDNSNSLIVSGSDDNLVSVWDRRALNESQPKPVGIFAGHTNGVTFVHSRTDTRYLISNSKDQSIKLWDMRRFAKESAIDLIRMKANSINNGWDYRYDAYGPQPRKFDIPGDPSIRTYRGHAVRYTLIRCYFSPSFSTGQKYIITGSSDGCMRIYDVLTGDIILNLRVSSNRTESRERCLRDVSWHPYENYIISTSWDSRRAHVRWTYSLDKTIDSESASSSEPKVVSVEAESSPPVQRPTALLRRLLNQQFLGYYSDQNTDDDSSPEEE</sequence>
<dbReference type="PANTHER" id="PTHR19847:SF7">
    <property type="entry name" value="DDB1- AND CUL4-ASSOCIATED FACTOR 11"/>
    <property type="match status" value="1"/>
</dbReference>
<gene>
    <name evidence="5" type="ORF">KIK155_LOCUS29763</name>
</gene>
<name>A0A818YCB8_9BILA</name>
<accession>A0A818YCB8</accession>
<evidence type="ECO:0000256" key="3">
    <source>
        <dbReference type="PROSITE-ProRule" id="PRU00221"/>
    </source>
</evidence>
<evidence type="ECO:0000256" key="4">
    <source>
        <dbReference type="SAM" id="MobiDB-lite"/>
    </source>
</evidence>